<gene>
    <name evidence="2" type="ORF">P3TCK_11018</name>
</gene>
<dbReference type="Proteomes" id="UP000003789">
    <property type="component" value="Unassembled WGS sequence"/>
</dbReference>
<feature type="coiled-coil region" evidence="1">
    <location>
        <begin position="69"/>
        <end position="96"/>
    </location>
</feature>
<dbReference type="EMBL" id="AAPH01000006">
    <property type="protein sequence ID" value="EAS44209.1"/>
    <property type="molecule type" value="Genomic_DNA"/>
</dbReference>
<dbReference type="AlphaFoldDB" id="Q1Z6D8"/>
<name>Q1Z6D8_9GAMM</name>
<reference evidence="2 3" key="1">
    <citation type="submission" date="2006-03" db="EMBL/GenBank/DDBJ databases">
        <authorList>
            <person name="Bartlett D.H."/>
            <person name="Valle G."/>
            <person name="Lauro F.M."/>
            <person name="Vezzi A."/>
            <person name="Simonato F."/>
            <person name="Eloe E."/>
            <person name="Vitulo N."/>
            <person name="Stratton T.K."/>
            <person name="D'angelo M."/>
            <person name="Ferriera S."/>
            <person name="Johnson J."/>
            <person name="Kravitz S."/>
            <person name="Beeson K."/>
            <person name="Sutton G."/>
            <person name="Rogers Y."/>
            <person name="Friedman R."/>
            <person name="Frazier M."/>
            <person name="Venter J.C."/>
        </authorList>
    </citation>
    <scope>NUCLEOTIDE SEQUENCE [LARGE SCALE GENOMIC DNA]</scope>
    <source>
        <strain evidence="2 3">3TCK</strain>
    </source>
</reference>
<evidence type="ECO:0000313" key="2">
    <source>
        <dbReference type="EMBL" id="EAS44209.1"/>
    </source>
</evidence>
<sequence>MRQSTEAKLNTALEIMLQEGAKINPNAVAKRAGTTTANLRHYPELNARIKLLKDRQKQQNIEADKDALIRNQAEKIKRLETKIEKLSAELEAGSDSDAMATMVAQMGEIYRAYDDTCSNAHDLANLLAHTEGYLKCDPNTGKVLKGSWSKEDI</sequence>
<protein>
    <submittedName>
        <fullName evidence="2">Tn554-related, transposase C</fullName>
    </submittedName>
</protein>
<keyword evidence="1" id="KW-0175">Coiled coil</keyword>
<comment type="caution">
    <text evidence="2">The sequence shown here is derived from an EMBL/GenBank/DDBJ whole genome shotgun (WGS) entry which is preliminary data.</text>
</comment>
<dbReference type="HOGENOM" id="CLU_1711548_0_0_6"/>
<accession>Q1Z6D8</accession>
<evidence type="ECO:0000313" key="3">
    <source>
        <dbReference type="Proteomes" id="UP000003789"/>
    </source>
</evidence>
<dbReference type="RefSeq" id="WP_006230227.1">
    <property type="nucleotide sequence ID" value="NZ_CH724134.1"/>
</dbReference>
<proteinExistence type="predicted"/>
<evidence type="ECO:0000256" key="1">
    <source>
        <dbReference type="SAM" id="Coils"/>
    </source>
</evidence>
<organism evidence="2 3">
    <name type="scientific">Photobacterium profundum 3TCK</name>
    <dbReference type="NCBI Taxonomy" id="314280"/>
    <lineage>
        <taxon>Bacteria</taxon>
        <taxon>Pseudomonadati</taxon>
        <taxon>Pseudomonadota</taxon>
        <taxon>Gammaproteobacteria</taxon>
        <taxon>Vibrionales</taxon>
        <taxon>Vibrionaceae</taxon>
        <taxon>Photobacterium</taxon>
    </lineage>
</organism>